<keyword evidence="1" id="KW-0732">Signal</keyword>
<dbReference type="OrthoDB" id="2272313at2759"/>
<sequence length="89" mass="10045">MFIFLLVAALLTIKLRQKKKQETLIDVDDCSDDWKSIEKYQQSKISHKYIHQNAGSTINSFLLLDPHSAFSLAVKKASELPNSPGSPQK</sequence>
<dbReference type="AlphaFoldDB" id="S2IXQ9"/>
<protein>
    <submittedName>
        <fullName evidence="2">Uncharacterized protein</fullName>
    </submittedName>
</protein>
<reference evidence="3" key="1">
    <citation type="submission" date="2013-05" db="EMBL/GenBank/DDBJ databases">
        <title>The Genome sequence of Mucor circinelloides f. circinelloides 1006PhL.</title>
        <authorList>
            <consortium name="The Broad Institute Genomics Platform"/>
            <person name="Cuomo C."/>
            <person name="Earl A."/>
            <person name="Findley K."/>
            <person name="Lee S.C."/>
            <person name="Walker B."/>
            <person name="Young S."/>
            <person name="Zeng Q."/>
            <person name="Gargeya S."/>
            <person name="Fitzgerald M."/>
            <person name="Haas B."/>
            <person name="Abouelleil A."/>
            <person name="Allen A.W."/>
            <person name="Alvarado L."/>
            <person name="Arachchi H.M."/>
            <person name="Berlin A.M."/>
            <person name="Chapman S.B."/>
            <person name="Gainer-Dewar J."/>
            <person name="Goldberg J."/>
            <person name="Griggs A."/>
            <person name="Gujja S."/>
            <person name="Hansen M."/>
            <person name="Howarth C."/>
            <person name="Imamovic A."/>
            <person name="Ireland A."/>
            <person name="Larimer J."/>
            <person name="McCowan C."/>
            <person name="Murphy C."/>
            <person name="Pearson M."/>
            <person name="Poon T.W."/>
            <person name="Priest M."/>
            <person name="Roberts A."/>
            <person name="Saif S."/>
            <person name="Shea T."/>
            <person name="Sisk P."/>
            <person name="Sykes S."/>
            <person name="Wortman J."/>
            <person name="Nusbaum C."/>
            <person name="Birren B."/>
        </authorList>
    </citation>
    <scope>NUCLEOTIDE SEQUENCE [LARGE SCALE GENOMIC DNA]</scope>
    <source>
        <strain evidence="3">1006PhL</strain>
    </source>
</reference>
<feature type="signal peptide" evidence="1">
    <location>
        <begin position="1"/>
        <end position="17"/>
    </location>
</feature>
<evidence type="ECO:0000313" key="3">
    <source>
        <dbReference type="Proteomes" id="UP000014254"/>
    </source>
</evidence>
<dbReference type="EMBL" id="KE124110">
    <property type="protein sequence ID" value="EPB82526.1"/>
    <property type="molecule type" value="Genomic_DNA"/>
</dbReference>
<accession>S2IXQ9</accession>
<dbReference type="InParanoid" id="S2IXQ9"/>
<dbReference type="VEuPathDB" id="FungiDB:HMPREF1544_10735"/>
<dbReference type="OMA" id="QQSKISH"/>
<gene>
    <name evidence="2" type="ORF">HMPREF1544_10735</name>
</gene>
<name>S2IXQ9_MUCC1</name>
<feature type="chain" id="PRO_5004496843" evidence="1">
    <location>
        <begin position="18"/>
        <end position="89"/>
    </location>
</feature>
<keyword evidence="3" id="KW-1185">Reference proteome</keyword>
<proteinExistence type="predicted"/>
<evidence type="ECO:0000256" key="1">
    <source>
        <dbReference type="SAM" id="SignalP"/>
    </source>
</evidence>
<evidence type="ECO:0000313" key="2">
    <source>
        <dbReference type="EMBL" id="EPB82526.1"/>
    </source>
</evidence>
<organism evidence="2 3">
    <name type="scientific">Mucor circinelloides f. circinelloides (strain 1006PhL)</name>
    <name type="common">Mucormycosis agent</name>
    <name type="synonym">Calyptromyces circinelloides</name>
    <dbReference type="NCBI Taxonomy" id="1220926"/>
    <lineage>
        <taxon>Eukaryota</taxon>
        <taxon>Fungi</taxon>
        <taxon>Fungi incertae sedis</taxon>
        <taxon>Mucoromycota</taxon>
        <taxon>Mucoromycotina</taxon>
        <taxon>Mucoromycetes</taxon>
        <taxon>Mucorales</taxon>
        <taxon>Mucorineae</taxon>
        <taxon>Mucoraceae</taxon>
        <taxon>Mucor</taxon>
    </lineage>
</organism>
<dbReference type="Proteomes" id="UP000014254">
    <property type="component" value="Unassembled WGS sequence"/>
</dbReference>